<accession>A0A3T1DE37</accession>
<dbReference type="Pfam" id="PF11588">
    <property type="entry name" value="DUF3243"/>
    <property type="match status" value="1"/>
</dbReference>
<dbReference type="AlphaFoldDB" id="A0A3T1DE37"/>
<dbReference type="EMBL" id="AP019400">
    <property type="protein sequence ID" value="BBI36294.1"/>
    <property type="molecule type" value="Genomic_DNA"/>
</dbReference>
<evidence type="ECO:0000313" key="1">
    <source>
        <dbReference type="EMBL" id="BBI36294.1"/>
    </source>
</evidence>
<dbReference type="KEGG" id="cohn:KCTCHS21_56930"/>
<evidence type="ECO:0008006" key="3">
    <source>
        <dbReference type="Google" id="ProtNLM"/>
    </source>
</evidence>
<organism evidence="1 2">
    <name type="scientific">Cohnella abietis</name>
    <dbReference type="NCBI Taxonomy" id="2507935"/>
    <lineage>
        <taxon>Bacteria</taxon>
        <taxon>Bacillati</taxon>
        <taxon>Bacillota</taxon>
        <taxon>Bacilli</taxon>
        <taxon>Bacillales</taxon>
        <taxon>Paenibacillaceae</taxon>
        <taxon>Cohnella</taxon>
    </lineage>
</organism>
<proteinExistence type="predicted"/>
<protein>
    <recommendedName>
        <fullName evidence="3">DUF3243 domain-containing protein</fullName>
    </recommendedName>
</protein>
<dbReference type="Gene3D" id="1.10.760.20">
    <property type="entry name" value="Protein of unknown function DUF3243"/>
    <property type="match status" value="1"/>
</dbReference>
<gene>
    <name evidence="1" type="primary">yflH</name>
    <name evidence="1" type="ORF">KCTCHS21_56930</name>
</gene>
<keyword evidence="2" id="KW-1185">Reference proteome</keyword>
<dbReference type="InterPro" id="IPR021637">
    <property type="entry name" value="DUF3243"/>
</dbReference>
<evidence type="ECO:0000313" key="2">
    <source>
        <dbReference type="Proteomes" id="UP000289856"/>
    </source>
</evidence>
<sequence>MSEYNHVVDKDGDVDPSKVESAISRMNSGERERILSNFDDFKGYLSKRIKLAESIGLGEEQIAVIAQKVADYLSSHEDARNSEEKLLQELWRVGTEEERHKLAHMLVRLAQQGQRH</sequence>
<dbReference type="Proteomes" id="UP000289856">
    <property type="component" value="Chromosome"/>
</dbReference>
<dbReference type="RefSeq" id="WP_130615665.1">
    <property type="nucleotide sequence ID" value="NZ_AP019400.1"/>
</dbReference>
<name>A0A3T1DE37_9BACL</name>
<dbReference type="InterPro" id="IPR038292">
    <property type="entry name" value="YmfJ/YflH_sf"/>
</dbReference>
<dbReference type="OrthoDB" id="2418090at2"/>
<reference evidence="1 2" key="1">
    <citation type="submission" date="2019-01" db="EMBL/GenBank/DDBJ databases">
        <title>Complete genome sequence of Cohnella hallensis HS21 isolated from Korean fir (Abies koreana) rhizospheric soil.</title>
        <authorList>
            <person name="Jiang L."/>
            <person name="Kang S.W."/>
            <person name="Kim S."/>
            <person name="Jung J."/>
            <person name="Kim C.Y."/>
            <person name="Kim D.H."/>
            <person name="Kim S.W."/>
            <person name="Lee J."/>
        </authorList>
    </citation>
    <scope>NUCLEOTIDE SEQUENCE [LARGE SCALE GENOMIC DNA]</scope>
    <source>
        <strain evidence="1 2">HS21</strain>
    </source>
</reference>